<keyword evidence="2" id="KW-1133">Transmembrane helix</keyword>
<dbReference type="AlphaFoldDB" id="A0AAD5XJ78"/>
<comment type="caution">
    <text evidence="3">The sequence shown here is derived from an EMBL/GenBank/DDBJ whole genome shotgun (WGS) entry which is preliminary data.</text>
</comment>
<evidence type="ECO:0000313" key="3">
    <source>
        <dbReference type="EMBL" id="KAJ3133974.1"/>
    </source>
</evidence>
<keyword evidence="2" id="KW-0472">Membrane</keyword>
<evidence type="ECO:0000256" key="1">
    <source>
        <dbReference type="SAM" id="MobiDB-lite"/>
    </source>
</evidence>
<protein>
    <submittedName>
        <fullName evidence="3">Uncharacterized protein</fullName>
    </submittedName>
</protein>
<name>A0AAD5XJ78_9FUNG</name>
<evidence type="ECO:0000256" key="2">
    <source>
        <dbReference type="SAM" id="Phobius"/>
    </source>
</evidence>
<dbReference type="Proteomes" id="UP001211907">
    <property type="component" value="Unassembled WGS sequence"/>
</dbReference>
<feature type="compositionally biased region" description="Polar residues" evidence="1">
    <location>
        <begin position="12"/>
        <end position="31"/>
    </location>
</feature>
<feature type="region of interest" description="Disordered" evidence="1">
    <location>
        <begin position="1"/>
        <end position="31"/>
    </location>
</feature>
<evidence type="ECO:0000313" key="4">
    <source>
        <dbReference type="Proteomes" id="UP001211907"/>
    </source>
</evidence>
<sequence length="222" mass="24119">MTAKARDGTEVTLATNPSWAPQTVTDPSQTSQEIESYNVFTSRESLPITSSPPAATTMQNTQSGTATATLMQLSSTIETNASQCNSDNSTSFEPINQALLQYTFGIIIGILAVLLVIFILAWIQRGNKLKTLSIAPPNQPHCQRRSAPIPLTEINHGNISNESLTQQNSSWLAGNFLTSKVMAYLRNPETLVLGDNQEPSADFMVATLLESAMPEFKDGKQK</sequence>
<proteinExistence type="predicted"/>
<organism evidence="3 4">
    <name type="scientific">Physocladia obscura</name>
    <dbReference type="NCBI Taxonomy" id="109957"/>
    <lineage>
        <taxon>Eukaryota</taxon>
        <taxon>Fungi</taxon>
        <taxon>Fungi incertae sedis</taxon>
        <taxon>Chytridiomycota</taxon>
        <taxon>Chytridiomycota incertae sedis</taxon>
        <taxon>Chytridiomycetes</taxon>
        <taxon>Chytridiales</taxon>
        <taxon>Chytriomycetaceae</taxon>
        <taxon>Physocladia</taxon>
    </lineage>
</organism>
<reference evidence="3" key="1">
    <citation type="submission" date="2020-05" db="EMBL/GenBank/DDBJ databases">
        <title>Phylogenomic resolution of chytrid fungi.</title>
        <authorList>
            <person name="Stajich J.E."/>
            <person name="Amses K."/>
            <person name="Simmons R."/>
            <person name="Seto K."/>
            <person name="Myers J."/>
            <person name="Bonds A."/>
            <person name="Quandt C.A."/>
            <person name="Barry K."/>
            <person name="Liu P."/>
            <person name="Grigoriev I."/>
            <person name="Longcore J.E."/>
            <person name="James T.Y."/>
        </authorList>
    </citation>
    <scope>NUCLEOTIDE SEQUENCE</scope>
    <source>
        <strain evidence="3">JEL0513</strain>
    </source>
</reference>
<accession>A0AAD5XJ78</accession>
<gene>
    <name evidence="3" type="ORF">HK100_003918</name>
</gene>
<dbReference type="EMBL" id="JADGJH010000201">
    <property type="protein sequence ID" value="KAJ3133974.1"/>
    <property type="molecule type" value="Genomic_DNA"/>
</dbReference>
<keyword evidence="4" id="KW-1185">Reference proteome</keyword>
<feature type="transmembrane region" description="Helical" evidence="2">
    <location>
        <begin position="99"/>
        <end position="123"/>
    </location>
</feature>
<keyword evidence="2" id="KW-0812">Transmembrane</keyword>